<feature type="transmembrane region" description="Helical" evidence="8">
    <location>
        <begin position="144"/>
        <end position="177"/>
    </location>
</feature>
<evidence type="ECO:0000313" key="9">
    <source>
        <dbReference type="EMBL" id="PRY59165.1"/>
    </source>
</evidence>
<keyword evidence="6 8" id="KW-1133">Transmembrane helix</keyword>
<evidence type="ECO:0000256" key="5">
    <source>
        <dbReference type="ARBA" id="ARBA00022692"/>
    </source>
</evidence>
<feature type="transmembrane region" description="Helical" evidence="8">
    <location>
        <begin position="79"/>
        <end position="99"/>
    </location>
</feature>
<comment type="similarity">
    <text evidence="2 8">Belongs to the 4-toluene sulfonate uptake permease (TSUP) (TC 2.A.102) family.</text>
</comment>
<reference evidence="9 10" key="1">
    <citation type="submission" date="2018-03" db="EMBL/GenBank/DDBJ databases">
        <title>Genomic Encyclopedia of Type Strains, Phase III (KMG-III): the genomes of soil and plant-associated and newly described type strains.</title>
        <authorList>
            <person name="Whitman W."/>
        </authorList>
    </citation>
    <scope>NUCLEOTIDE SEQUENCE [LARGE SCALE GENOMIC DNA]</scope>
    <source>
        <strain evidence="9 10">CGMCC 4.7067</strain>
    </source>
</reference>
<evidence type="ECO:0000313" key="10">
    <source>
        <dbReference type="Proteomes" id="UP000238176"/>
    </source>
</evidence>
<proteinExistence type="inferred from homology"/>
<dbReference type="AlphaFoldDB" id="A0A2T0UML0"/>
<dbReference type="Proteomes" id="UP000238176">
    <property type="component" value="Unassembled WGS sequence"/>
</dbReference>
<accession>A0A2T0UML0</accession>
<keyword evidence="3" id="KW-0813">Transport</keyword>
<evidence type="ECO:0000256" key="2">
    <source>
        <dbReference type="ARBA" id="ARBA00009142"/>
    </source>
</evidence>
<evidence type="ECO:0000256" key="3">
    <source>
        <dbReference type="ARBA" id="ARBA00022448"/>
    </source>
</evidence>
<feature type="transmembrane region" description="Helical" evidence="8">
    <location>
        <begin position="237"/>
        <end position="255"/>
    </location>
</feature>
<dbReference type="Pfam" id="PF01925">
    <property type="entry name" value="TauE"/>
    <property type="match status" value="1"/>
</dbReference>
<comment type="subcellular location">
    <subcellularLocation>
        <location evidence="1 8">Cell membrane</location>
        <topology evidence="1 8">Multi-pass membrane protein</topology>
    </subcellularLocation>
</comment>
<protein>
    <recommendedName>
        <fullName evidence="8">Probable membrane transporter protein</fullName>
    </recommendedName>
</protein>
<keyword evidence="7 8" id="KW-0472">Membrane</keyword>
<dbReference type="PANTHER" id="PTHR30269:SF0">
    <property type="entry name" value="MEMBRANE TRANSPORTER PROTEIN YFCA-RELATED"/>
    <property type="match status" value="1"/>
</dbReference>
<evidence type="ECO:0000256" key="1">
    <source>
        <dbReference type="ARBA" id="ARBA00004651"/>
    </source>
</evidence>
<name>A0A2T0UML0_9ACTN</name>
<sequence length="262" mass="26961">MPFDIDPGLFALLIVAAVFAGWVDAVVGGGGLIQLPALLVAFPTAPVQLMLGTNKMASVCGTTISAITYSRKIKLEHRLLWPTVGLALLGSGAGAVAALAVSASALKPIIIGVLLAVLVLVIARPQLGLEPQPRLRTPLRAAALMLTAGVAVAFYDGVIGPGTGIFLSVAFTAIIGFDYVTAAAHTKVVNAATNIGGVTVFALQGNVWWILGLVMGLGCMAGAWFGARTAMAKGSRFVRIVLVVVVLALLARLGWDVWAAAR</sequence>
<comment type="caution">
    <text evidence="9">The sequence shown here is derived from an EMBL/GenBank/DDBJ whole genome shotgun (WGS) entry which is preliminary data.</text>
</comment>
<dbReference type="GO" id="GO:0005886">
    <property type="term" value="C:plasma membrane"/>
    <property type="evidence" value="ECO:0007669"/>
    <property type="project" value="UniProtKB-SubCell"/>
</dbReference>
<keyword evidence="4 8" id="KW-1003">Cell membrane</keyword>
<dbReference type="PANTHER" id="PTHR30269">
    <property type="entry name" value="TRANSMEMBRANE PROTEIN YFCA"/>
    <property type="match status" value="1"/>
</dbReference>
<feature type="transmembrane region" description="Helical" evidence="8">
    <location>
        <begin position="105"/>
        <end position="123"/>
    </location>
</feature>
<organism evidence="9 10">
    <name type="scientific">Glycomyces artemisiae</name>
    <dbReference type="NCBI Taxonomy" id="1076443"/>
    <lineage>
        <taxon>Bacteria</taxon>
        <taxon>Bacillati</taxon>
        <taxon>Actinomycetota</taxon>
        <taxon>Actinomycetes</taxon>
        <taxon>Glycomycetales</taxon>
        <taxon>Glycomycetaceae</taxon>
        <taxon>Glycomyces</taxon>
    </lineage>
</organism>
<keyword evidence="5 8" id="KW-0812">Transmembrane</keyword>
<dbReference type="InterPro" id="IPR002781">
    <property type="entry name" value="TM_pro_TauE-like"/>
</dbReference>
<evidence type="ECO:0000256" key="7">
    <source>
        <dbReference type="ARBA" id="ARBA00023136"/>
    </source>
</evidence>
<dbReference type="EMBL" id="PVTJ01000004">
    <property type="protein sequence ID" value="PRY59165.1"/>
    <property type="molecule type" value="Genomic_DNA"/>
</dbReference>
<evidence type="ECO:0000256" key="8">
    <source>
        <dbReference type="RuleBase" id="RU363041"/>
    </source>
</evidence>
<gene>
    <name evidence="9" type="ORF">B0I28_104324</name>
</gene>
<keyword evidence="10" id="KW-1185">Reference proteome</keyword>
<feature type="transmembrane region" description="Helical" evidence="8">
    <location>
        <begin position="207"/>
        <end position="225"/>
    </location>
</feature>
<evidence type="ECO:0000256" key="4">
    <source>
        <dbReference type="ARBA" id="ARBA00022475"/>
    </source>
</evidence>
<evidence type="ECO:0000256" key="6">
    <source>
        <dbReference type="ARBA" id="ARBA00022989"/>
    </source>
</evidence>
<dbReference type="InterPro" id="IPR052017">
    <property type="entry name" value="TSUP"/>
</dbReference>